<evidence type="ECO:0000313" key="6">
    <source>
        <dbReference type="EMBL" id="KFG51845.1"/>
    </source>
</evidence>
<dbReference type="PANTHER" id="PTHR19211:SF14">
    <property type="entry name" value="ATP-BINDING CASSETTE SUB-FAMILY F MEMBER 1"/>
    <property type="match status" value="1"/>
</dbReference>
<evidence type="ECO:0000259" key="5">
    <source>
        <dbReference type="PROSITE" id="PS50893"/>
    </source>
</evidence>
<dbReference type="PROSITE" id="PS00211">
    <property type="entry name" value="ABC_TRANSPORTER_1"/>
    <property type="match status" value="1"/>
</dbReference>
<gene>
    <name evidence="6" type="ORF">TGFOU_226790</name>
</gene>
<feature type="compositionally biased region" description="Basic and acidic residues" evidence="4">
    <location>
        <begin position="1305"/>
        <end position="1337"/>
    </location>
</feature>
<name>A0A086L5C7_TOXGO</name>
<feature type="compositionally biased region" description="Basic and acidic residues" evidence="4">
    <location>
        <begin position="537"/>
        <end position="551"/>
    </location>
</feature>
<reference evidence="6 7" key="1">
    <citation type="submission" date="2014-07" db="EMBL/GenBank/DDBJ databases">
        <authorList>
            <person name="Sibley D."/>
            <person name="Venepally P."/>
            <person name="Karamycheva S."/>
            <person name="Hadjithomas M."/>
            <person name="Khan A."/>
            <person name="Brunk B."/>
            <person name="Roos D."/>
            <person name="Caler E."/>
            <person name="Lorenzi H."/>
        </authorList>
    </citation>
    <scope>NUCLEOTIDE SEQUENCE [LARGE SCALE GENOMIC DNA]</scope>
    <source>
        <strain evidence="6 7">FOU</strain>
    </source>
</reference>
<dbReference type="InterPro" id="IPR003439">
    <property type="entry name" value="ABC_transporter-like_ATP-bd"/>
</dbReference>
<dbReference type="VEuPathDB" id="ToxoDB:TGFOU_226790"/>
<dbReference type="InterPro" id="IPR017871">
    <property type="entry name" value="ABC_transporter-like_CS"/>
</dbReference>
<organism evidence="6 7">
    <name type="scientific">Toxoplasma gondii FOU</name>
    <dbReference type="NCBI Taxonomy" id="943167"/>
    <lineage>
        <taxon>Eukaryota</taxon>
        <taxon>Sar</taxon>
        <taxon>Alveolata</taxon>
        <taxon>Apicomplexa</taxon>
        <taxon>Conoidasida</taxon>
        <taxon>Coccidia</taxon>
        <taxon>Eucoccidiorida</taxon>
        <taxon>Eimeriorina</taxon>
        <taxon>Sarcocystidae</taxon>
        <taxon>Toxoplasma</taxon>
    </lineage>
</organism>
<dbReference type="Proteomes" id="UP000028838">
    <property type="component" value="Unassembled WGS sequence"/>
</dbReference>
<feature type="compositionally biased region" description="Acidic residues" evidence="4">
    <location>
        <begin position="1283"/>
        <end position="1295"/>
    </location>
</feature>
<feature type="compositionally biased region" description="Basic and acidic residues" evidence="4">
    <location>
        <begin position="881"/>
        <end position="895"/>
    </location>
</feature>
<feature type="compositionally biased region" description="Basic and acidic residues" evidence="4">
    <location>
        <begin position="422"/>
        <end position="439"/>
    </location>
</feature>
<protein>
    <submittedName>
        <fullName evidence="6">ABC transporter, ATP-binding domain-containing protein</fullName>
        <ecNumber evidence="6">3.6.3.25</ecNumber>
    </submittedName>
</protein>
<keyword evidence="1" id="KW-0677">Repeat</keyword>
<keyword evidence="3 6" id="KW-0067">ATP-binding</keyword>
<dbReference type="InterPro" id="IPR050611">
    <property type="entry name" value="ABCF"/>
</dbReference>
<sequence>MLLKKSDGAGSRVLKFLLHQMVQHGVVCVALRFAFLWSCRQDVVSFLLLLPSVTGRLLSLSSPLKFLTDPPFFSPVFLGDARPFSPLLGRRGILLCRRRLSFVPLKQPLAGMTRNALLLLVILSVLHSVASTPSSIPHRRRELSPSFRVSSLAPTPRSCLGSTSRSPSRGASRVSGRGHRGLLSPCAVSRPVSPSPSTSWPASASSLFPRSAASLCSLASSISSGGVCGFCSPPFLNSSRVPSPFPRQLSYSPTVGRSASVASSGSSPLHLSFFSSSPSVSASPFLLSALCAVSSLSSRLPFSPSRRSASRSSALFSSPRASSLSPSAESLSRRLGLSRRVSADLWLRVSDFSLSISGNALVSDANLLLRGGERVALVGPNGAGKTSFLRAIKAAAERQRRGTLPPPPRCLLQSLRAVERSGDCKEGRERGTRREDSFERAFPAPRFRRQDEGEAGEGERGEREKQEVSCDLQIAGEIAFSRPDLRVGLLKQEGLEALTDAERERTVEEEVEREARRRRSEIEAAIEAVSNRIDRLSRGANVEDSRPRDAGQDAEEQGESGEVHTRPLNHGPRKPRPVREATELGRLSADASKAPAGPEAGDATGEDSQLASLLDLLASLQEEELSLHASRHDLFLLQVLQETGFATDCERRQTLGSLSGGGRMRVQLAKVLAGQPDILLLDEPSNHCDWAATDYIARLLSRLPHPQLLVSHDPRLLLSSPPSRGAEGPRALCTHVVELVSGHLSDKVQGDFSDFERKRNARTRQWMDRKEKVQAELEFRRRRVHKWRLMEQKEGPKLARKRGGEGLKLRTREEAEKIQELEKQLKEEESHEPPWETWRKQRGHGLRIQFADVDEEGEVLLRLSHASVGYWPEDQGDQETENEKGEEGEEARGEAEEGQTEARGNAVGDDGTASSCTRETNGPQGPGGAEDPRVGSRGPDETHKETPGYAEGDSSGTGVEARRDDAQQASLQEGLCHTVEERRRRRSSQKPHTILRGVDLTLRSGSRVAIVGPNGSGKSTLLKLLAGRFHAATENAANGDTTGAAAASALDGSSRGVGARSPASGSEACRGARDMSVGQPKETVVLLSGERQVRKQVEDTICLFEQHRADILPLHMTLLEALRFLRQRYAPASHGGEDAIPRRRRKGLSSEEEENAFRAILGRLGFKGQDVHKRVSVLSGGEKARVTLAGLMLSDAPCRILLLDEPTNHLDAFSSASLQRLLQSFSGALVVATHDAAFAAKVANEVFLVDRNPQGAASDAHGAPQGSLRPLASALGPWEETLDADEDEDEDDGEMGDSAAAASDDDVRGVEEREGETEESKDTAEGEGGREAKGEQGREDEEGEPATEEMEETCGEERRQGGANSESQGHRKAASIQRSMDSWTDGWIREMRQQGWSPMASLLSQQVIHPRAGDGKRKVSEKKRKTFGGKGVSGRVKGVKNLKRWTE</sequence>
<feature type="region of interest" description="Disordered" evidence="4">
    <location>
        <begin position="422"/>
        <end position="468"/>
    </location>
</feature>
<evidence type="ECO:0000256" key="1">
    <source>
        <dbReference type="ARBA" id="ARBA00022737"/>
    </source>
</evidence>
<comment type="caution">
    <text evidence="6">The sequence shown here is derived from an EMBL/GenBank/DDBJ whole genome shotgun (WGS) entry which is preliminary data.</text>
</comment>
<feature type="compositionally biased region" description="Polar residues" evidence="4">
    <location>
        <begin position="912"/>
        <end position="923"/>
    </location>
</feature>
<evidence type="ECO:0000313" key="7">
    <source>
        <dbReference type="Proteomes" id="UP000028838"/>
    </source>
</evidence>
<feature type="region of interest" description="Disordered" evidence="4">
    <location>
        <begin position="870"/>
        <end position="996"/>
    </location>
</feature>
<feature type="compositionally biased region" description="Basic and acidic residues" evidence="4">
    <location>
        <begin position="448"/>
        <end position="468"/>
    </location>
</feature>
<feature type="region of interest" description="Disordered" evidence="4">
    <location>
        <begin position="537"/>
        <end position="607"/>
    </location>
</feature>
<keyword evidence="2" id="KW-0547">Nucleotide-binding</keyword>
<accession>A0A086L5C7</accession>
<keyword evidence="6" id="KW-0378">Hydrolase</keyword>
<feature type="compositionally biased region" description="Polar residues" evidence="4">
    <location>
        <begin position="160"/>
        <end position="169"/>
    </location>
</feature>
<dbReference type="GO" id="GO:0005524">
    <property type="term" value="F:ATP binding"/>
    <property type="evidence" value="ECO:0007669"/>
    <property type="project" value="UniProtKB-KW"/>
</dbReference>
<dbReference type="EC" id="3.6.3.25" evidence="6"/>
<proteinExistence type="predicted"/>
<dbReference type="InterPro" id="IPR003593">
    <property type="entry name" value="AAA+_ATPase"/>
</dbReference>
<dbReference type="Gene3D" id="3.40.50.300">
    <property type="entry name" value="P-loop containing nucleotide triphosphate hydrolases"/>
    <property type="match status" value="3"/>
</dbReference>
<feature type="compositionally biased region" description="Low complexity" evidence="4">
    <location>
        <begin position="184"/>
        <end position="194"/>
    </location>
</feature>
<feature type="compositionally biased region" description="Basic and acidic residues" evidence="4">
    <location>
        <begin position="930"/>
        <end position="946"/>
    </location>
</feature>
<dbReference type="SUPFAM" id="SSF52540">
    <property type="entry name" value="P-loop containing nucleoside triphosphate hydrolases"/>
    <property type="match status" value="2"/>
</dbReference>
<feature type="domain" description="ABC transporter" evidence="5">
    <location>
        <begin position="979"/>
        <end position="1276"/>
    </location>
</feature>
<feature type="region of interest" description="Disordered" evidence="4">
    <location>
        <begin position="1052"/>
        <end position="1075"/>
    </location>
</feature>
<dbReference type="GO" id="GO:0016887">
    <property type="term" value="F:ATP hydrolysis activity"/>
    <property type="evidence" value="ECO:0007669"/>
    <property type="project" value="InterPro"/>
</dbReference>
<dbReference type="OrthoDB" id="348546at2759"/>
<dbReference type="EMBL" id="AEYH02001235">
    <property type="protein sequence ID" value="KFG51845.1"/>
    <property type="molecule type" value="Genomic_DNA"/>
</dbReference>
<evidence type="ECO:0000256" key="4">
    <source>
        <dbReference type="SAM" id="MobiDB-lite"/>
    </source>
</evidence>
<evidence type="ECO:0000256" key="3">
    <source>
        <dbReference type="ARBA" id="ARBA00022840"/>
    </source>
</evidence>
<feature type="region of interest" description="Disordered" evidence="4">
    <location>
        <begin position="1283"/>
        <end position="1380"/>
    </location>
</feature>
<dbReference type="Pfam" id="PF00005">
    <property type="entry name" value="ABC_tran"/>
    <property type="match status" value="3"/>
</dbReference>
<dbReference type="PROSITE" id="PS50893">
    <property type="entry name" value="ABC_TRANSPORTER_2"/>
    <property type="match status" value="2"/>
</dbReference>
<feature type="compositionally biased region" description="Acidic residues" evidence="4">
    <location>
        <begin position="1338"/>
        <end position="1354"/>
    </location>
</feature>
<feature type="region of interest" description="Disordered" evidence="4">
    <location>
        <begin position="1410"/>
        <end position="1447"/>
    </location>
</feature>
<dbReference type="InterPro" id="IPR027417">
    <property type="entry name" value="P-loop_NTPase"/>
</dbReference>
<evidence type="ECO:0000256" key="2">
    <source>
        <dbReference type="ARBA" id="ARBA00022741"/>
    </source>
</evidence>
<feature type="region of interest" description="Disordered" evidence="4">
    <location>
        <begin position="147"/>
        <end position="194"/>
    </location>
</feature>
<feature type="domain" description="ABC transporter" evidence="5">
    <location>
        <begin position="347"/>
        <end position="766"/>
    </location>
</feature>
<feature type="compositionally biased region" description="Basic residues" evidence="4">
    <location>
        <begin position="1437"/>
        <end position="1447"/>
    </location>
</feature>
<dbReference type="PANTHER" id="PTHR19211">
    <property type="entry name" value="ATP-BINDING TRANSPORT PROTEIN-RELATED"/>
    <property type="match status" value="1"/>
</dbReference>
<dbReference type="SMART" id="SM00382">
    <property type="entry name" value="AAA"/>
    <property type="match status" value="2"/>
</dbReference>